<accession>A0A8H2PI92</accession>
<dbReference type="EMBL" id="POTL01000001">
    <property type="protein sequence ID" value="TLH54528.1"/>
    <property type="molecule type" value="Genomic_DNA"/>
</dbReference>
<evidence type="ECO:0000313" key="3">
    <source>
        <dbReference type="Proteomes" id="UP000309231"/>
    </source>
</evidence>
<reference evidence="1 3" key="2">
    <citation type="journal article" date="2019" name="BMC Evol. Biol.">
        <title>Comparative genomics of Mycobacterium mucogenicum and Mycobacterium neoaurum clade members emphasizing tRNA and non-coding RNA.</title>
        <authorList>
            <person name="Behra P.R.K."/>
            <person name="Pettersson B.M.F."/>
            <person name="Das S."/>
            <person name="Dasgupta S."/>
            <person name="Kirsebom L.A."/>
        </authorList>
    </citation>
    <scope>NUCLEOTIDE SEQUENCE [LARGE SCALE GENOMIC DNA]</scope>
    <source>
        <strain evidence="1 3">DSM 44124</strain>
    </source>
</reference>
<name>A0A8H2PI92_MYCMU</name>
<gene>
    <name evidence="1" type="ORF">C1S78_021125</name>
    <name evidence="2" type="ORF">C1S78_21070</name>
</gene>
<sequence length="169" mass="18010">MSTAAADDYEASEQAAAWIADATRQFAGLGADDTETDDGWTRTMAGLGQLRSAITQRISLLPRQGKPINTTSSGVVVSHIALAKLLTWSLAEPAAQYGAAIADVEVHVQAQRLTAVHIHLIGVGADERERTYLQDGDALRRETAAVVHTAIGDNTAEITVSWDDLFVTP</sequence>
<evidence type="ECO:0000313" key="1">
    <source>
        <dbReference type="EMBL" id="QPG67989.1"/>
    </source>
</evidence>
<dbReference type="RefSeq" id="WP_053855734.1">
    <property type="nucleotide sequence ID" value="NZ_ANBS01000003.1"/>
</dbReference>
<proteinExistence type="predicted"/>
<dbReference type="GeneID" id="76727448"/>
<protein>
    <submittedName>
        <fullName evidence="2">Uncharacterized protein</fullName>
    </submittedName>
</protein>
<organism evidence="2">
    <name type="scientific">Mycolicibacterium mucogenicum DSM 44124</name>
    <dbReference type="NCBI Taxonomy" id="1226753"/>
    <lineage>
        <taxon>Bacteria</taxon>
        <taxon>Bacillati</taxon>
        <taxon>Actinomycetota</taxon>
        <taxon>Actinomycetes</taxon>
        <taxon>Mycobacteriales</taxon>
        <taxon>Mycobacteriaceae</taxon>
        <taxon>Mycolicibacterium</taxon>
    </lineage>
</organism>
<keyword evidence="3" id="KW-1185">Reference proteome</keyword>
<evidence type="ECO:0000313" key="2">
    <source>
        <dbReference type="EMBL" id="TLH54528.1"/>
    </source>
</evidence>
<reference evidence="1 3" key="3">
    <citation type="journal article" date="2019" name="Sci. Rep.">
        <title>Insight into the biology of Mycobacterium mucogenicum and Mycobacterium neoaurum clade members.</title>
        <authorList>
            <person name="Behra P.R.K."/>
            <person name="Pettersson B.M.F."/>
            <person name="Ramesh M."/>
            <person name="Dasgupta S."/>
            <person name="Kirsebom L.A."/>
        </authorList>
    </citation>
    <scope>NUCLEOTIDE SEQUENCE [LARGE SCALE GENOMIC DNA]</scope>
    <source>
        <strain evidence="1 3">DSM 44124</strain>
    </source>
</reference>
<dbReference type="AlphaFoldDB" id="A0A8H2PI92"/>
<dbReference type="Proteomes" id="UP000309231">
    <property type="component" value="Chromosome"/>
</dbReference>
<reference evidence="2" key="1">
    <citation type="submission" date="2018-01" db="EMBL/GenBank/DDBJ databases">
        <title>Comparative genomics of Mycobacterium mucogenicum and Mycobacterium neoaurum clade members emphasizing tRNA and non-coding RNA.</title>
        <authorList>
            <person name="Behra P.R.K."/>
            <person name="Pettersson B.M.F."/>
            <person name="Das S."/>
            <person name="Dasgupta S."/>
            <person name="Kirsebom L.A."/>
        </authorList>
    </citation>
    <scope>NUCLEOTIDE SEQUENCE</scope>
    <source>
        <strain evidence="2">DSM 44124</strain>
    </source>
</reference>
<dbReference type="EMBL" id="CP062008">
    <property type="protein sequence ID" value="QPG67989.1"/>
    <property type="molecule type" value="Genomic_DNA"/>
</dbReference>
<dbReference type="KEGG" id="mmuc:C1S78_021125"/>